<gene>
    <name evidence="2" type="ORF">GCM10022222_10100</name>
</gene>
<accession>A0ABP6V6I8</accession>
<sequence length="58" mass="6091">MTLLGMLYAALGRSSQPYARIVSIDTTAAERSPGVRVVLTGERAAAFAKPVPTSWTPG</sequence>
<dbReference type="Proteomes" id="UP001500689">
    <property type="component" value="Unassembled WGS sequence"/>
</dbReference>
<reference evidence="3" key="1">
    <citation type="journal article" date="2019" name="Int. J. Syst. Evol. Microbiol.">
        <title>The Global Catalogue of Microorganisms (GCM) 10K type strain sequencing project: providing services to taxonomists for standard genome sequencing and annotation.</title>
        <authorList>
            <consortium name="The Broad Institute Genomics Platform"/>
            <consortium name="The Broad Institute Genome Sequencing Center for Infectious Disease"/>
            <person name="Wu L."/>
            <person name="Ma J."/>
        </authorList>
    </citation>
    <scope>NUCLEOTIDE SEQUENCE [LARGE SCALE GENOMIC DNA]</scope>
    <source>
        <strain evidence="3">JCM 16898</strain>
    </source>
</reference>
<proteinExistence type="predicted"/>
<dbReference type="InterPro" id="IPR000674">
    <property type="entry name" value="Ald_Oxase/Xan_DH_a/b"/>
</dbReference>
<keyword evidence="3" id="KW-1185">Reference proteome</keyword>
<evidence type="ECO:0000313" key="3">
    <source>
        <dbReference type="Proteomes" id="UP001500689"/>
    </source>
</evidence>
<dbReference type="Gene3D" id="3.90.1170.50">
    <property type="entry name" value="Aldehyde oxidase/xanthine dehydrogenase, a/b hammerhead"/>
    <property type="match status" value="1"/>
</dbReference>
<feature type="domain" description="Aldehyde oxidase/xanthine dehydrogenase a/b hammerhead" evidence="1">
    <location>
        <begin position="3"/>
        <end position="45"/>
    </location>
</feature>
<comment type="caution">
    <text evidence="2">The sequence shown here is derived from an EMBL/GenBank/DDBJ whole genome shotgun (WGS) entry which is preliminary data.</text>
</comment>
<protein>
    <recommendedName>
        <fullName evidence="1">Aldehyde oxidase/xanthine dehydrogenase a/b hammerhead domain-containing protein</fullName>
    </recommendedName>
</protein>
<organism evidence="2 3">
    <name type="scientific">Amycolatopsis ultiminotia</name>
    <dbReference type="NCBI Taxonomy" id="543629"/>
    <lineage>
        <taxon>Bacteria</taxon>
        <taxon>Bacillati</taxon>
        <taxon>Actinomycetota</taxon>
        <taxon>Actinomycetes</taxon>
        <taxon>Pseudonocardiales</taxon>
        <taxon>Pseudonocardiaceae</taxon>
        <taxon>Amycolatopsis</taxon>
    </lineage>
</organism>
<dbReference type="SUPFAM" id="SSF54665">
    <property type="entry name" value="CO dehydrogenase molybdoprotein N-domain-like"/>
    <property type="match status" value="1"/>
</dbReference>
<evidence type="ECO:0000259" key="1">
    <source>
        <dbReference type="Pfam" id="PF01315"/>
    </source>
</evidence>
<name>A0ABP6V6I8_9PSEU</name>
<dbReference type="Pfam" id="PF01315">
    <property type="entry name" value="Ald_Xan_dh_C"/>
    <property type="match status" value="1"/>
</dbReference>
<evidence type="ECO:0000313" key="2">
    <source>
        <dbReference type="EMBL" id="GAA3529021.1"/>
    </source>
</evidence>
<dbReference type="InterPro" id="IPR036856">
    <property type="entry name" value="Ald_Oxase/Xan_DH_a/b_sf"/>
</dbReference>
<dbReference type="EMBL" id="BAAAZN010000001">
    <property type="protein sequence ID" value="GAA3529021.1"/>
    <property type="molecule type" value="Genomic_DNA"/>
</dbReference>